<comment type="similarity">
    <text evidence="8">Belongs to the NRARP family.</text>
</comment>
<feature type="repeat" description="ANK" evidence="9">
    <location>
        <begin position="149"/>
        <end position="181"/>
    </location>
</feature>
<evidence type="ECO:0000256" key="11">
    <source>
        <dbReference type="SAM" id="MobiDB-lite"/>
    </source>
</evidence>
<dbReference type="SUPFAM" id="SSF48403">
    <property type="entry name" value="Ankyrin repeat"/>
    <property type="match status" value="1"/>
</dbReference>
<accession>A0A6P6YH45</accession>
<keyword evidence="6" id="KW-0528">Neurotoxin</keyword>
<reference evidence="14" key="1">
    <citation type="submission" date="2025-08" db="UniProtKB">
        <authorList>
            <consortium name="RefSeq"/>
        </authorList>
    </citation>
    <scope>IDENTIFICATION</scope>
    <source>
        <strain evidence="14">Airmid</strain>
    </source>
</reference>
<feature type="region of interest" description="Disordered" evidence="11">
    <location>
        <begin position="719"/>
        <end position="750"/>
    </location>
</feature>
<dbReference type="Pfam" id="PF12796">
    <property type="entry name" value="Ank_2"/>
    <property type="match status" value="2"/>
</dbReference>
<feature type="repeat" description="ANK" evidence="9">
    <location>
        <begin position="182"/>
        <end position="207"/>
    </location>
</feature>
<dbReference type="GeneID" id="113797892"/>
<feature type="compositionally biased region" description="Polar residues" evidence="11">
    <location>
        <begin position="495"/>
        <end position="524"/>
    </location>
</feature>
<dbReference type="SMART" id="SM00248">
    <property type="entry name" value="ANK"/>
    <property type="match status" value="4"/>
</dbReference>
<evidence type="ECO:0000256" key="6">
    <source>
        <dbReference type="ARBA" id="ARBA00023028"/>
    </source>
</evidence>
<dbReference type="InterPro" id="IPR036770">
    <property type="entry name" value="Ankyrin_rpt-contain_sf"/>
</dbReference>
<keyword evidence="9" id="KW-0040">ANK repeat</keyword>
<evidence type="ECO:0000256" key="2">
    <source>
        <dbReference type="ARBA" id="ARBA00022473"/>
    </source>
</evidence>
<dbReference type="GO" id="GO:0019901">
    <property type="term" value="F:protein kinase binding"/>
    <property type="evidence" value="ECO:0007669"/>
    <property type="project" value="InterPro"/>
</dbReference>
<evidence type="ECO:0000256" key="5">
    <source>
        <dbReference type="ARBA" id="ARBA00022737"/>
    </source>
</evidence>
<dbReference type="KEGG" id="dpte:113797892"/>
<keyword evidence="7" id="KW-1053">Target membrane</keyword>
<keyword evidence="4" id="KW-1052">Target cell membrane</keyword>
<feature type="repeat" description="ANK" evidence="9">
    <location>
        <begin position="367"/>
        <end position="399"/>
    </location>
</feature>
<proteinExistence type="inferred from homology"/>
<keyword evidence="3" id="KW-0268">Exocytosis</keyword>
<dbReference type="GO" id="GO:0005737">
    <property type="term" value="C:cytoplasm"/>
    <property type="evidence" value="ECO:0007669"/>
    <property type="project" value="TreeGrafter"/>
</dbReference>
<sequence length="847" mass="94727">MTITNSFCTSSSSSPSSSMSSSTASYDSSSSNLIFQSPTSPSSSTTLNSSSSTSSTTNLDTSSLSSYQNRNQNALQRRAQQLRRWREIEELEQQKQEQNRKQRTPTKVCFSPTTLFLSACAQRDVDECERLLMIKELRDAGGVNVINCDGLTALHQACIDDNEQMVRWLLSKSANINCKDNEGWTPLHASANCGNLNIVKILISNPACDLFALNCDNELACDVCETKECEDLIRHQMNLALNYDQKTRPSSITNRRTRFTVSTRSVSGDENHDTNYDDDDDENEELYKDLRQQELKTIDRDIDIWIEAKRINSSSFDIRAELERTRDPLSGATILHVCAAKGYQDSLEKFLNIFATSVDLDSFRDCDGYTALHAAAFWRQPETFEILLKFGANPDLMTEKTSDNIMSSSVLELCKNDPKFVELIEVTKEKEKIAKESETQRKIFAKRQREQRRSTQGVNREDLEQALKMMEMAKNVSSPESTDSKRQADGDEKATNITNGNSSKNVADNMTNNENDNSCSTTAIVSLSSLRRSSNVNEDESSEPTSLTIKLPKQQQLTKTNSGQSINNGETSTTSSMTTTGAETPPITMKIQMTTPAEFAKRRRIKRRSTGIEDDSGHALSPDILADATNPLTISNNINNNTDNTTVKTGEITPSQIDAAFDITLSTPLNTSSRSSRIINRPVSNASSLSSLNSARSRESSLADDNLSTASSINSLASSYDNNNSLSTNNYSRSNFNNNDNNNNTSNDASNNLKDLSNLLSSDEIDYKKLCKQLLRENESLRRRIKELEESEKKREQDFSREKRSLQRNISEMEEELKVMNDIKADNMRLKDENAALIRVISKLSKN</sequence>
<dbReference type="CDD" id="cd21930">
    <property type="entry name" value="IPD_PPP1R12"/>
    <property type="match status" value="1"/>
</dbReference>
<feature type="compositionally biased region" description="Low complexity" evidence="11">
    <location>
        <begin position="571"/>
        <end position="580"/>
    </location>
</feature>
<keyword evidence="13" id="KW-1185">Reference proteome</keyword>
<dbReference type="OMA" id="AWGPDTQ"/>
<evidence type="ECO:0000256" key="3">
    <source>
        <dbReference type="ARBA" id="ARBA00022483"/>
    </source>
</evidence>
<keyword evidence="10" id="KW-0175">Coiled coil</keyword>
<dbReference type="RefSeq" id="XP_027204154.1">
    <property type="nucleotide sequence ID" value="XM_027348353.1"/>
</dbReference>
<keyword evidence="6" id="KW-0638">Presynaptic neurotoxin</keyword>
<dbReference type="Pfam" id="PF15898">
    <property type="entry name" value="PRKG1_interact"/>
    <property type="match status" value="1"/>
</dbReference>
<evidence type="ECO:0000256" key="4">
    <source>
        <dbReference type="ARBA" id="ARBA00022537"/>
    </source>
</evidence>
<dbReference type="GO" id="GO:0006887">
    <property type="term" value="P:exocytosis"/>
    <property type="evidence" value="ECO:0007669"/>
    <property type="project" value="UniProtKB-KW"/>
</dbReference>
<dbReference type="PANTHER" id="PTHR24179:SF21">
    <property type="entry name" value="MYOSIN BINDING SUBUNIT, ISOFORM O"/>
    <property type="match status" value="1"/>
</dbReference>
<keyword evidence="6" id="KW-0800">Toxin</keyword>
<feature type="compositionally biased region" description="Low complexity" evidence="11">
    <location>
        <begin position="525"/>
        <end position="536"/>
    </location>
</feature>
<evidence type="ECO:0000256" key="8">
    <source>
        <dbReference type="ARBA" id="ARBA00038386"/>
    </source>
</evidence>
<dbReference type="GO" id="GO:0044218">
    <property type="term" value="C:other organism cell membrane"/>
    <property type="evidence" value="ECO:0007669"/>
    <property type="project" value="UniProtKB-KW"/>
</dbReference>
<keyword evidence="7" id="KW-0472">Membrane</keyword>
<dbReference type="GO" id="GO:0004857">
    <property type="term" value="F:enzyme inhibitor activity"/>
    <property type="evidence" value="ECO:0007669"/>
    <property type="project" value="TreeGrafter"/>
</dbReference>
<organism evidence="13 14">
    <name type="scientific">Dermatophagoides pteronyssinus</name>
    <name type="common">European house dust mite</name>
    <dbReference type="NCBI Taxonomy" id="6956"/>
    <lineage>
        <taxon>Eukaryota</taxon>
        <taxon>Metazoa</taxon>
        <taxon>Ecdysozoa</taxon>
        <taxon>Arthropoda</taxon>
        <taxon>Chelicerata</taxon>
        <taxon>Arachnida</taxon>
        <taxon>Acari</taxon>
        <taxon>Acariformes</taxon>
        <taxon>Sarcoptiformes</taxon>
        <taxon>Astigmata</taxon>
        <taxon>Psoroptidia</taxon>
        <taxon>Analgoidea</taxon>
        <taxon>Pyroglyphidae</taxon>
        <taxon>Dermatophagoidinae</taxon>
        <taxon>Dermatophagoides</taxon>
    </lineage>
</organism>
<feature type="coiled-coil region" evidence="10">
    <location>
        <begin position="771"/>
        <end position="847"/>
    </location>
</feature>
<feature type="domain" description="cGMP-dependent protein kinase interacting" evidence="12">
    <location>
        <begin position="800"/>
        <end position="846"/>
    </location>
</feature>
<dbReference type="GO" id="GO:0019208">
    <property type="term" value="F:phosphatase regulator activity"/>
    <property type="evidence" value="ECO:0007669"/>
    <property type="project" value="TreeGrafter"/>
</dbReference>
<gene>
    <name evidence="14" type="primary">LOC113797892</name>
</gene>
<keyword evidence="5" id="KW-0677">Repeat</keyword>
<dbReference type="Gene3D" id="6.10.140.390">
    <property type="match status" value="1"/>
</dbReference>
<dbReference type="GO" id="GO:0044231">
    <property type="term" value="C:host cell presynaptic membrane"/>
    <property type="evidence" value="ECO:0007669"/>
    <property type="project" value="UniProtKB-KW"/>
</dbReference>
<dbReference type="FunCoup" id="A0A6P6YH45">
    <property type="interactions" value="698"/>
</dbReference>
<feature type="region of interest" description="Disordered" evidence="11">
    <location>
        <begin position="261"/>
        <end position="282"/>
    </location>
</feature>
<dbReference type="InParanoid" id="A0A6P6YH45"/>
<dbReference type="PANTHER" id="PTHR24179">
    <property type="entry name" value="PROTEIN PHOSPHATASE 1 REGULATORY SUBUNIT 12"/>
    <property type="match status" value="1"/>
</dbReference>
<keyword evidence="2" id="KW-0217">Developmental protein</keyword>
<dbReference type="AlphaFoldDB" id="A0A6P6YH45"/>
<feature type="compositionally biased region" description="Basic and acidic residues" evidence="11">
    <location>
        <begin position="482"/>
        <end position="494"/>
    </location>
</feature>
<dbReference type="PROSITE" id="PS50297">
    <property type="entry name" value="ANK_REP_REGION"/>
    <property type="match status" value="3"/>
</dbReference>
<evidence type="ECO:0000259" key="12">
    <source>
        <dbReference type="Pfam" id="PF15898"/>
    </source>
</evidence>
<feature type="region of interest" description="Disordered" evidence="11">
    <location>
        <begin position="473"/>
        <end position="623"/>
    </location>
</feature>
<evidence type="ECO:0000256" key="10">
    <source>
        <dbReference type="SAM" id="Coils"/>
    </source>
</evidence>
<dbReference type="InterPro" id="IPR051226">
    <property type="entry name" value="PP1_Regulatory_Subunit"/>
</dbReference>
<protein>
    <submittedName>
        <fullName evidence="14">Protein phosphatase 1 regulatory subunit 12A-like</fullName>
    </submittedName>
</protein>
<comment type="subcellular location">
    <subcellularLocation>
        <location evidence="1">Target cell membrane</location>
    </subcellularLocation>
</comment>
<dbReference type="InterPro" id="IPR031775">
    <property type="entry name" value="PRKG1_interact"/>
</dbReference>
<feature type="compositionally biased region" description="Low complexity" evidence="11">
    <location>
        <begin position="727"/>
        <end position="750"/>
    </location>
</feature>
<feature type="region of interest" description="Disordered" evidence="11">
    <location>
        <begin position="1"/>
        <end position="79"/>
    </location>
</feature>
<evidence type="ECO:0000256" key="7">
    <source>
        <dbReference type="ARBA" id="ARBA00023298"/>
    </source>
</evidence>
<dbReference type="Proteomes" id="UP000515146">
    <property type="component" value="Unplaced"/>
</dbReference>
<dbReference type="OrthoDB" id="19014at2759"/>
<evidence type="ECO:0000313" key="13">
    <source>
        <dbReference type="Proteomes" id="UP000515146"/>
    </source>
</evidence>
<evidence type="ECO:0000313" key="14">
    <source>
        <dbReference type="RefSeq" id="XP_027204154.1"/>
    </source>
</evidence>
<dbReference type="PROSITE" id="PS50088">
    <property type="entry name" value="ANK_REPEAT"/>
    <property type="match status" value="3"/>
</dbReference>
<evidence type="ECO:0000256" key="9">
    <source>
        <dbReference type="PROSITE-ProRule" id="PRU00023"/>
    </source>
</evidence>
<dbReference type="InterPro" id="IPR002110">
    <property type="entry name" value="Ankyrin_rpt"/>
</dbReference>
<dbReference type="Gene3D" id="1.25.40.20">
    <property type="entry name" value="Ankyrin repeat-containing domain"/>
    <property type="match status" value="2"/>
</dbReference>
<feature type="compositionally biased region" description="Polar residues" evidence="11">
    <location>
        <begin position="543"/>
        <end position="570"/>
    </location>
</feature>
<name>A0A6P6YH45_DERPT</name>
<evidence type="ECO:0000256" key="1">
    <source>
        <dbReference type="ARBA" id="ARBA00004175"/>
    </source>
</evidence>